<dbReference type="GeneID" id="94849187"/>
<accession>A0A1J4KVS3</accession>
<dbReference type="AlphaFoldDB" id="A0A1J4KVS3"/>
<dbReference type="Proteomes" id="UP000179807">
    <property type="component" value="Unassembled WGS sequence"/>
</dbReference>
<comment type="caution">
    <text evidence="1">The sequence shown here is derived from an EMBL/GenBank/DDBJ whole genome shotgun (WGS) entry which is preliminary data.</text>
</comment>
<dbReference type="EMBL" id="MLAK01000289">
    <property type="protein sequence ID" value="OHT14992.1"/>
    <property type="molecule type" value="Genomic_DNA"/>
</dbReference>
<keyword evidence="2" id="KW-1185">Reference proteome</keyword>
<protein>
    <submittedName>
        <fullName evidence="1">Uncharacterized protein</fullName>
    </submittedName>
</protein>
<dbReference type="OrthoDB" id="10443079at2759"/>
<dbReference type="VEuPathDB" id="TrichDB:TRFO_42787"/>
<dbReference type="RefSeq" id="XP_068368128.1">
    <property type="nucleotide sequence ID" value="XM_068514483.1"/>
</dbReference>
<reference evidence="1" key="1">
    <citation type="submission" date="2016-10" db="EMBL/GenBank/DDBJ databases">
        <authorList>
            <person name="Benchimol M."/>
            <person name="Almeida L.G."/>
            <person name="Vasconcelos A.T."/>
            <person name="Perreira-Neves A."/>
            <person name="Rosa I.A."/>
            <person name="Tasca T."/>
            <person name="Bogo M.R."/>
            <person name="de Souza W."/>
        </authorList>
    </citation>
    <scope>NUCLEOTIDE SEQUENCE [LARGE SCALE GENOMIC DNA]</scope>
    <source>
        <strain evidence="1">K</strain>
    </source>
</reference>
<evidence type="ECO:0000313" key="1">
    <source>
        <dbReference type="EMBL" id="OHT14992.1"/>
    </source>
</evidence>
<proteinExistence type="predicted"/>
<gene>
    <name evidence="1" type="ORF">TRFO_42787</name>
</gene>
<evidence type="ECO:0000313" key="2">
    <source>
        <dbReference type="Proteomes" id="UP000179807"/>
    </source>
</evidence>
<name>A0A1J4KVS3_9EUKA</name>
<sequence>MSDPRYTFKRFEQRNDIGDIKSKCYDTSAQASDDKRRSMTTYRHDYIRYPINTQEIAKPPQGGIHIGGGNLSPTRDEMRTNYQNFFKKYDSYNIEKGKPIPNSCIFEDKYPIPESTQQAANNEVLGKTPKYDNETARRRTIENNGAHFVLGDDGRNFDTDYNANFKNYHKGKPDPIRNDYKKSSIQFDNVAGYGPHTRSMSKRPKYPEIADAEKPDHTKVNYDIGYSKTPYMTTNQAFATDPRYFKRVDPVKAPSCAELADHGRFAGKWGTTYRQDYDGRPKIPNEIDIEELKRSHWDQGHDENDWRRKKFATSPHKPKKEFMEMQKSNIVFKGDGSMSFNTTQNDLIGRFDPNEESRCMDDFTDARADHLFLGAEHGGYESTAKAMNRLAGTGSPAKMSDDLHKRKATAFAKGGTYDRYASKEDISEKRYKPVEQPKIVDGTYFRQSHFDLDATASNKPRYKTTYFETICRPKIHSINYEYA</sequence>
<organism evidence="1 2">
    <name type="scientific">Tritrichomonas foetus</name>
    <dbReference type="NCBI Taxonomy" id="1144522"/>
    <lineage>
        <taxon>Eukaryota</taxon>
        <taxon>Metamonada</taxon>
        <taxon>Parabasalia</taxon>
        <taxon>Tritrichomonadida</taxon>
        <taxon>Tritrichomonadidae</taxon>
        <taxon>Tritrichomonas</taxon>
    </lineage>
</organism>